<gene>
    <name evidence="2" type="ORF">ALC53_06363</name>
</gene>
<name>A0A195BFY9_9HYME</name>
<evidence type="ECO:0000313" key="3">
    <source>
        <dbReference type="Proteomes" id="UP000078540"/>
    </source>
</evidence>
<feature type="compositionally biased region" description="Low complexity" evidence="1">
    <location>
        <begin position="12"/>
        <end position="25"/>
    </location>
</feature>
<organism evidence="2 3">
    <name type="scientific">Atta colombica</name>
    <dbReference type="NCBI Taxonomy" id="520822"/>
    <lineage>
        <taxon>Eukaryota</taxon>
        <taxon>Metazoa</taxon>
        <taxon>Ecdysozoa</taxon>
        <taxon>Arthropoda</taxon>
        <taxon>Hexapoda</taxon>
        <taxon>Insecta</taxon>
        <taxon>Pterygota</taxon>
        <taxon>Neoptera</taxon>
        <taxon>Endopterygota</taxon>
        <taxon>Hymenoptera</taxon>
        <taxon>Apocrita</taxon>
        <taxon>Aculeata</taxon>
        <taxon>Formicoidea</taxon>
        <taxon>Formicidae</taxon>
        <taxon>Myrmicinae</taxon>
        <taxon>Atta</taxon>
    </lineage>
</organism>
<dbReference type="AlphaFoldDB" id="A0A195BFY9"/>
<sequence length="73" mass="7847">MDGCGADRFPRRALPLSLSSSRSAIPRPPARDRARETGPQRSGPQRYLNATAALAARVARLYAPSASKRTIAL</sequence>
<evidence type="ECO:0000313" key="2">
    <source>
        <dbReference type="EMBL" id="KYM83097.1"/>
    </source>
</evidence>
<accession>A0A195BFY9</accession>
<dbReference type="Proteomes" id="UP000078540">
    <property type="component" value="Unassembled WGS sequence"/>
</dbReference>
<protein>
    <submittedName>
        <fullName evidence="2">Uncharacterized protein</fullName>
    </submittedName>
</protein>
<feature type="region of interest" description="Disordered" evidence="1">
    <location>
        <begin position="1"/>
        <end position="47"/>
    </location>
</feature>
<feature type="compositionally biased region" description="Basic and acidic residues" evidence="1">
    <location>
        <begin position="29"/>
        <end position="38"/>
    </location>
</feature>
<reference evidence="2 3" key="1">
    <citation type="submission" date="2015-09" db="EMBL/GenBank/DDBJ databases">
        <title>Atta colombica WGS genome.</title>
        <authorList>
            <person name="Nygaard S."/>
            <person name="Hu H."/>
            <person name="Boomsma J."/>
            <person name="Zhang G."/>
        </authorList>
    </citation>
    <scope>NUCLEOTIDE SEQUENCE [LARGE SCALE GENOMIC DNA]</scope>
    <source>
        <strain evidence="2">Treedump-2</strain>
        <tissue evidence="2">Whole body</tissue>
    </source>
</reference>
<evidence type="ECO:0000256" key="1">
    <source>
        <dbReference type="SAM" id="MobiDB-lite"/>
    </source>
</evidence>
<proteinExistence type="predicted"/>
<keyword evidence="3" id="KW-1185">Reference proteome</keyword>
<dbReference type="EMBL" id="KQ976500">
    <property type="protein sequence ID" value="KYM83097.1"/>
    <property type="molecule type" value="Genomic_DNA"/>
</dbReference>